<accession>A0AAN9TN32</accession>
<evidence type="ECO:0000256" key="2">
    <source>
        <dbReference type="ARBA" id="ARBA00041112"/>
    </source>
</evidence>
<evidence type="ECO:0000313" key="5">
    <source>
        <dbReference type="Proteomes" id="UP001367676"/>
    </source>
</evidence>
<gene>
    <name evidence="4" type="ORF">V9T40_008414</name>
</gene>
<comment type="similarity">
    <text evidence="1">Belongs to the THEM6 family.</text>
</comment>
<dbReference type="Proteomes" id="UP001367676">
    <property type="component" value="Unassembled WGS sequence"/>
</dbReference>
<evidence type="ECO:0000256" key="1">
    <source>
        <dbReference type="ARBA" id="ARBA00038228"/>
    </source>
</evidence>
<comment type="caution">
    <text evidence="4">The sequence shown here is derived from an EMBL/GenBank/DDBJ whole genome shotgun (WGS) entry which is preliminary data.</text>
</comment>
<dbReference type="Pfam" id="PF13279">
    <property type="entry name" value="4HBT_2"/>
    <property type="match status" value="1"/>
</dbReference>
<dbReference type="PANTHER" id="PTHR12475:SF11">
    <property type="entry name" value="PROTEIN THEM6"/>
    <property type="match status" value="1"/>
</dbReference>
<evidence type="ECO:0000256" key="3">
    <source>
        <dbReference type="SAM" id="Phobius"/>
    </source>
</evidence>
<dbReference type="PANTHER" id="PTHR12475">
    <property type="match status" value="1"/>
</dbReference>
<name>A0AAN9TN32_9HEMI</name>
<keyword evidence="3" id="KW-1133">Transmembrane helix</keyword>
<dbReference type="InterPro" id="IPR051490">
    <property type="entry name" value="THEM6_lcsJ_thioesterase"/>
</dbReference>
<dbReference type="Gene3D" id="3.10.129.10">
    <property type="entry name" value="Hotdog Thioesterase"/>
    <property type="match status" value="1"/>
</dbReference>
<sequence>MVKCMPVSVLLAVFIFILIIYLLTELHYFLRTLVCYLHSKFIKKKLDILDTSMYSSVCLTTDVDILLFHMNNARYLREVDFARTDFYNRTHLWQKIREHGGLVYQGATLIRYRRFIKLFALYHITSRIVYWDKTSIYMEHRFITKCDNFVRAIVYGKQKLVKCDAEQIITELMKDPANKKASKVRQKPECPPEIRLWIESCNESSRKLRQNVCDNVV</sequence>
<proteinExistence type="inferred from homology"/>
<dbReference type="CDD" id="cd00586">
    <property type="entry name" value="4HBT"/>
    <property type="match status" value="1"/>
</dbReference>
<reference evidence="4 5" key="1">
    <citation type="submission" date="2024-03" db="EMBL/GenBank/DDBJ databases">
        <title>Adaptation during the transition from Ophiocordyceps entomopathogen to insect associate is accompanied by gene loss and intensified selection.</title>
        <authorList>
            <person name="Ward C.M."/>
            <person name="Onetto C.A."/>
            <person name="Borneman A.R."/>
        </authorList>
    </citation>
    <scope>NUCLEOTIDE SEQUENCE [LARGE SCALE GENOMIC DNA]</scope>
    <source>
        <strain evidence="4">AWRI1</strain>
        <tissue evidence="4">Single Adult Female</tissue>
    </source>
</reference>
<dbReference type="AlphaFoldDB" id="A0AAN9TN32"/>
<dbReference type="SUPFAM" id="SSF54637">
    <property type="entry name" value="Thioesterase/thiol ester dehydrase-isomerase"/>
    <property type="match status" value="1"/>
</dbReference>
<keyword evidence="5" id="KW-1185">Reference proteome</keyword>
<dbReference type="InterPro" id="IPR029069">
    <property type="entry name" value="HotDog_dom_sf"/>
</dbReference>
<evidence type="ECO:0000313" key="4">
    <source>
        <dbReference type="EMBL" id="KAK7600973.1"/>
    </source>
</evidence>
<protein>
    <recommendedName>
        <fullName evidence="2">Protein THEM6</fullName>
    </recommendedName>
</protein>
<dbReference type="EMBL" id="JBBCAQ010000010">
    <property type="protein sequence ID" value="KAK7600973.1"/>
    <property type="molecule type" value="Genomic_DNA"/>
</dbReference>
<organism evidence="4 5">
    <name type="scientific">Parthenolecanium corni</name>
    <dbReference type="NCBI Taxonomy" id="536013"/>
    <lineage>
        <taxon>Eukaryota</taxon>
        <taxon>Metazoa</taxon>
        <taxon>Ecdysozoa</taxon>
        <taxon>Arthropoda</taxon>
        <taxon>Hexapoda</taxon>
        <taxon>Insecta</taxon>
        <taxon>Pterygota</taxon>
        <taxon>Neoptera</taxon>
        <taxon>Paraneoptera</taxon>
        <taxon>Hemiptera</taxon>
        <taxon>Sternorrhyncha</taxon>
        <taxon>Coccoidea</taxon>
        <taxon>Coccidae</taxon>
        <taxon>Parthenolecanium</taxon>
    </lineage>
</organism>
<keyword evidence="3" id="KW-0472">Membrane</keyword>
<feature type="transmembrane region" description="Helical" evidence="3">
    <location>
        <begin position="7"/>
        <end position="30"/>
    </location>
</feature>
<keyword evidence="3" id="KW-0812">Transmembrane</keyword>